<proteinExistence type="predicted"/>
<reference evidence="1 2" key="1">
    <citation type="submission" date="2021-01" db="EMBL/GenBank/DDBJ databases">
        <title>Chromosome-level genome assembly of a human fungal pathogen reveals clustering of transcriptionally co-regulated genes.</title>
        <authorList>
            <person name="Voorhies M."/>
            <person name="Cohen S."/>
            <person name="Shea T.P."/>
            <person name="Petrus S."/>
            <person name="Munoz J.F."/>
            <person name="Poplawski S."/>
            <person name="Goldman W.E."/>
            <person name="Michael T."/>
            <person name="Cuomo C.A."/>
            <person name="Sil A."/>
            <person name="Beyhan S."/>
        </authorList>
    </citation>
    <scope>NUCLEOTIDE SEQUENCE [LARGE SCALE GENOMIC DNA]</scope>
    <source>
        <strain evidence="1 2">G184AR</strain>
    </source>
</reference>
<organism evidence="1 2">
    <name type="scientific">Ajellomyces capsulatus</name>
    <name type="common">Darling's disease fungus</name>
    <name type="synonym">Histoplasma capsulatum</name>
    <dbReference type="NCBI Taxonomy" id="5037"/>
    <lineage>
        <taxon>Eukaryota</taxon>
        <taxon>Fungi</taxon>
        <taxon>Dikarya</taxon>
        <taxon>Ascomycota</taxon>
        <taxon>Pezizomycotina</taxon>
        <taxon>Eurotiomycetes</taxon>
        <taxon>Eurotiomycetidae</taxon>
        <taxon>Onygenales</taxon>
        <taxon>Ajellomycetaceae</taxon>
        <taxon>Histoplasma</taxon>
    </lineage>
</organism>
<protein>
    <submittedName>
        <fullName evidence="1">Uncharacterized protein</fullName>
    </submittedName>
</protein>
<evidence type="ECO:0000313" key="1">
    <source>
        <dbReference type="EMBL" id="KAG5295474.1"/>
    </source>
</evidence>
<dbReference type="VEuPathDB" id="FungiDB:I7I52_05752"/>
<dbReference type="AlphaFoldDB" id="A0A8H8CZH6"/>
<accession>A0A8H8CZH6</accession>
<dbReference type="Proteomes" id="UP000670092">
    <property type="component" value="Unassembled WGS sequence"/>
</dbReference>
<name>A0A8H8CZH6_AJECA</name>
<sequence length="108" mass="11834">MSQLAVLQFFRINHFSGGSNSSPSVPYLFPRVIDLHSSRFHPNPTMHSYSASVPLPSSSSYSYRPLNFSSSTVLSSQPPEKGRPGIYSHLTTVMPSTLLSIPELLPAI</sequence>
<comment type="caution">
    <text evidence="1">The sequence shown here is derived from an EMBL/GenBank/DDBJ whole genome shotgun (WGS) entry which is preliminary data.</text>
</comment>
<dbReference type="EMBL" id="JAEVHI010000003">
    <property type="protein sequence ID" value="KAG5295474.1"/>
    <property type="molecule type" value="Genomic_DNA"/>
</dbReference>
<gene>
    <name evidence="1" type="ORF">I7I52_05752</name>
</gene>
<evidence type="ECO:0000313" key="2">
    <source>
        <dbReference type="Proteomes" id="UP000670092"/>
    </source>
</evidence>